<name>A0A0F8ZKW6_9ZZZZ</name>
<protein>
    <submittedName>
        <fullName evidence="1">Uncharacterized protein</fullName>
    </submittedName>
</protein>
<proteinExistence type="predicted"/>
<dbReference type="EMBL" id="LAZR01050736">
    <property type="protein sequence ID" value="KKK86685.1"/>
    <property type="molecule type" value="Genomic_DNA"/>
</dbReference>
<organism evidence="1">
    <name type="scientific">marine sediment metagenome</name>
    <dbReference type="NCBI Taxonomy" id="412755"/>
    <lineage>
        <taxon>unclassified sequences</taxon>
        <taxon>metagenomes</taxon>
        <taxon>ecological metagenomes</taxon>
    </lineage>
</organism>
<accession>A0A0F8ZKW6</accession>
<feature type="non-terminal residue" evidence="1">
    <location>
        <position position="1"/>
    </location>
</feature>
<evidence type="ECO:0000313" key="1">
    <source>
        <dbReference type="EMBL" id="KKK86685.1"/>
    </source>
</evidence>
<reference evidence="1" key="1">
    <citation type="journal article" date="2015" name="Nature">
        <title>Complex archaea that bridge the gap between prokaryotes and eukaryotes.</title>
        <authorList>
            <person name="Spang A."/>
            <person name="Saw J.H."/>
            <person name="Jorgensen S.L."/>
            <person name="Zaremba-Niedzwiedzka K."/>
            <person name="Martijn J."/>
            <person name="Lind A.E."/>
            <person name="van Eijk R."/>
            <person name="Schleper C."/>
            <person name="Guy L."/>
            <person name="Ettema T.J."/>
        </authorList>
    </citation>
    <scope>NUCLEOTIDE SEQUENCE</scope>
</reference>
<comment type="caution">
    <text evidence="1">The sequence shown here is derived from an EMBL/GenBank/DDBJ whole genome shotgun (WGS) entry which is preliminary data.</text>
</comment>
<gene>
    <name evidence="1" type="ORF">LCGC14_2760760</name>
</gene>
<sequence>YIMVKIKKENETKKERFIRLAENRTKSVLSGLRILGNCSNSKYYEYNREDVDLIFIEIEKKTKEIKNLFYSEMYKTKSKIEKFSLKR</sequence>
<dbReference type="AlphaFoldDB" id="A0A0F8ZKW6"/>